<evidence type="ECO:0000256" key="8">
    <source>
        <dbReference type="PROSITE-ProRule" id="PRU00169"/>
    </source>
</evidence>
<dbReference type="AlphaFoldDB" id="A0A1H0AEC9"/>
<keyword evidence="14" id="KW-1185">Reference proteome</keyword>
<dbReference type="InterPro" id="IPR000014">
    <property type="entry name" value="PAS"/>
</dbReference>
<evidence type="ECO:0000256" key="4">
    <source>
        <dbReference type="ARBA" id="ARBA00022741"/>
    </source>
</evidence>
<sequence>MINNKHKLTHLAKKFVIQKIGYPSIIISIILTSLLGYAEIKYWINISKQQNKIINQQINIFFNLTLKQLRKLEVFFESKSLNDLTTSQISLPSFADNLFILDKKYRPIYVYPEDHKIPYLNLIFDNFNKKVAYSRLYYSINLNKLAFAILDNARAKYSYLVEMDIDVFQKSIQKLVETQKKEILIVTDNYGNVIASSLPHLLDIQENINYLKFFKKLKKNKNIFYISIFNSSPYFIFGENFGHYQVIRLIKPINIVLPLIYILLITSLILISLNIYFGISINNFIYKTISKHVNRFSEILDSSLDNKFIVKNLNKLKSETKFKELDIVIRKLIYYLNKLNIFEETLKEKNQDLEFLLNNLPMWIWYLNDPTTFGIINKNLADFFGLNIHSYIYQKIPFERLSSQELTEATKRENKYLFEKGKTIKVKRWFTNKNGQKRLIAITKQPIFDEKGQVKQAICFGLDITENYLQEEKRKQLEEQLRRMQKMEAIGTLSSGIAHHFSNLLQAIYSYLNILKRSQNNIDKNIFEKIDEQIKKGKSLVQSLLAATHKTPEEFEIFELNKFIQQILDIIQSSYPKNIKIKSYIEQTKLYINGNQGLLEQAILNITNNAKDVLKTKTQAEINITIASETINKQNYIKIKISDNGPGIPSKHQNKVFEPFFTTKDIGKGTGLGLYLTYQIIKMHKGKINFITNNKGTTFIIYLPQSNPPTYPKTNNSYLPKPPFSATILTIEDEELILDGVKDFLEDKGLKVIGAKDGEQGLELFYKLQNKLDIVILDLGLPGIPGKEILTKITKYSSNIKIIVCSGYHHHEIAKNPQKFKVSAFLSKPYELEDLYKVILKILEVEQ</sequence>
<dbReference type="OrthoDB" id="9813024at2"/>
<dbReference type="EMBL" id="FNIN01000001">
    <property type="protein sequence ID" value="SDN31373.1"/>
    <property type="molecule type" value="Genomic_DNA"/>
</dbReference>
<dbReference type="PANTHER" id="PTHR43065">
    <property type="entry name" value="SENSOR HISTIDINE KINASE"/>
    <property type="match status" value="1"/>
</dbReference>
<dbReference type="InterPro" id="IPR003594">
    <property type="entry name" value="HATPase_dom"/>
</dbReference>
<dbReference type="InterPro" id="IPR005467">
    <property type="entry name" value="His_kinase_dom"/>
</dbReference>
<feature type="domain" description="Response regulatory" evidence="11">
    <location>
        <begin position="727"/>
        <end position="843"/>
    </location>
</feature>
<dbReference type="SUPFAM" id="SSF52172">
    <property type="entry name" value="CheY-like"/>
    <property type="match status" value="1"/>
</dbReference>
<keyword evidence="9" id="KW-1133">Transmembrane helix</keyword>
<evidence type="ECO:0000313" key="14">
    <source>
        <dbReference type="Proteomes" id="UP000199602"/>
    </source>
</evidence>
<dbReference type="InterPro" id="IPR000700">
    <property type="entry name" value="PAS-assoc_C"/>
</dbReference>
<evidence type="ECO:0000256" key="7">
    <source>
        <dbReference type="ARBA" id="ARBA00023012"/>
    </source>
</evidence>
<dbReference type="PRINTS" id="PR00344">
    <property type="entry name" value="BCTRLSENSOR"/>
</dbReference>
<keyword evidence="4" id="KW-0547">Nucleotide-binding</keyword>
<dbReference type="SUPFAM" id="SSF55874">
    <property type="entry name" value="ATPase domain of HSP90 chaperone/DNA topoisomerase II/histidine kinase"/>
    <property type="match status" value="1"/>
</dbReference>
<dbReference type="EC" id="2.7.13.3" evidence="2"/>
<dbReference type="RefSeq" id="WP_092062489.1">
    <property type="nucleotide sequence ID" value="NZ_FNIN01000001.1"/>
</dbReference>
<organism evidence="13 14">
    <name type="scientific">Desulfonauticus submarinus</name>
    <dbReference type="NCBI Taxonomy" id="206665"/>
    <lineage>
        <taxon>Bacteria</taxon>
        <taxon>Pseudomonadati</taxon>
        <taxon>Thermodesulfobacteriota</taxon>
        <taxon>Desulfovibrionia</taxon>
        <taxon>Desulfovibrionales</taxon>
        <taxon>Desulfonauticaceae</taxon>
        <taxon>Desulfonauticus</taxon>
    </lineage>
</organism>
<evidence type="ECO:0000256" key="2">
    <source>
        <dbReference type="ARBA" id="ARBA00012438"/>
    </source>
</evidence>
<dbReference type="InterPro" id="IPR001789">
    <property type="entry name" value="Sig_transdc_resp-reg_receiver"/>
</dbReference>
<feature type="domain" description="PAC" evidence="12">
    <location>
        <begin position="424"/>
        <end position="476"/>
    </location>
</feature>
<feature type="transmembrane region" description="Helical" evidence="9">
    <location>
        <begin position="255"/>
        <end position="277"/>
    </location>
</feature>
<feature type="modified residue" description="4-aspartylphosphate" evidence="8">
    <location>
        <position position="778"/>
    </location>
</feature>
<keyword evidence="3" id="KW-0808">Transferase</keyword>
<evidence type="ECO:0000256" key="6">
    <source>
        <dbReference type="ARBA" id="ARBA00022840"/>
    </source>
</evidence>
<dbReference type="GO" id="GO:0005524">
    <property type="term" value="F:ATP binding"/>
    <property type="evidence" value="ECO:0007669"/>
    <property type="project" value="UniProtKB-KW"/>
</dbReference>
<dbReference type="SMART" id="SM00448">
    <property type="entry name" value="REC"/>
    <property type="match status" value="1"/>
</dbReference>
<dbReference type="Gene3D" id="3.40.50.2300">
    <property type="match status" value="1"/>
</dbReference>
<keyword evidence="5" id="KW-0418">Kinase</keyword>
<dbReference type="InterPro" id="IPR011006">
    <property type="entry name" value="CheY-like_superfamily"/>
</dbReference>
<protein>
    <recommendedName>
        <fullName evidence="2">histidine kinase</fullName>
        <ecNumber evidence="2">2.7.13.3</ecNumber>
    </recommendedName>
</protein>
<evidence type="ECO:0000256" key="5">
    <source>
        <dbReference type="ARBA" id="ARBA00022777"/>
    </source>
</evidence>
<reference evidence="13 14" key="1">
    <citation type="submission" date="2016-10" db="EMBL/GenBank/DDBJ databases">
        <authorList>
            <person name="de Groot N.N."/>
        </authorList>
    </citation>
    <scope>NUCLEOTIDE SEQUENCE [LARGE SCALE GENOMIC DNA]</scope>
    <source>
        <strain evidence="13 14">DSM 15269</strain>
    </source>
</reference>
<proteinExistence type="predicted"/>
<gene>
    <name evidence="13" type="ORF">SAMN04488516_101367</name>
</gene>
<accession>A0A1H0AEC9</accession>
<comment type="catalytic activity">
    <reaction evidence="1">
        <text>ATP + protein L-histidine = ADP + protein N-phospho-L-histidine.</text>
        <dbReference type="EC" id="2.7.13.3"/>
    </reaction>
</comment>
<feature type="transmembrane region" description="Helical" evidence="9">
    <location>
        <begin position="20"/>
        <end position="38"/>
    </location>
</feature>
<dbReference type="InterPro" id="IPR035965">
    <property type="entry name" value="PAS-like_dom_sf"/>
</dbReference>
<dbReference type="SMART" id="SM00387">
    <property type="entry name" value="HATPase_c"/>
    <property type="match status" value="1"/>
</dbReference>
<dbReference type="GO" id="GO:0004673">
    <property type="term" value="F:protein histidine kinase activity"/>
    <property type="evidence" value="ECO:0007669"/>
    <property type="project" value="UniProtKB-EC"/>
</dbReference>
<evidence type="ECO:0000259" key="10">
    <source>
        <dbReference type="PROSITE" id="PS50109"/>
    </source>
</evidence>
<dbReference type="PANTHER" id="PTHR43065:SF46">
    <property type="entry name" value="C4-DICARBOXYLATE TRANSPORT SENSOR PROTEIN DCTB"/>
    <property type="match status" value="1"/>
</dbReference>
<dbReference type="CDD" id="cd00130">
    <property type="entry name" value="PAS"/>
    <property type="match status" value="1"/>
</dbReference>
<dbReference type="NCBIfam" id="TIGR00229">
    <property type="entry name" value="sensory_box"/>
    <property type="match status" value="1"/>
</dbReference>
<dbReference type="GO" id="GO:0000160">
    <property type="term" value="P:phosphorelay signal transduction system"/>
    <property type="evidence" value="ECO:0007669"/>
    <property type="project" value="UniProtKB-KW"/>
</dbReference>
<evidence type="ECO:0000256" key="9">
    <source>
        <dbReference type="SAM" id="Phobius"/>
    </source>
</evidence>
<dbReference type="Gene3D" id="1.10.287.130">
    <property type="match status" value="1"/>
</dbReference>
<keyword evidence="7" id="KW-0902">Two-component regulatory system</keyword>
<name>A0A1H0AEC9_9BACT</name>
<dbReference type="STRING" id="206665.SAMN04488516_101367"/>
<evidence type="ECO:0000313" key="13">
    <source>
        <dbReference type="EMBL" id="SDN31373.1"/>
    </source>
</evidence>
<dbReference type="PROSITE" id="PS50113">
    <property type="entry name" value="PAC"/>
    <property type="match status" value="1"/>
</dbReference>
<feature type="domain" description="Histidine kinase" evidence="10">
    <location>
        <begin position="496"/>
        <end position="707"/>
    </location>
</feature>
<dbReference type="PROSITE" id="PS50110">
    <property type="entry name" value="RESPONSE_REGULATORY"/>
    <property type="match status" value="1"/>
</dbReference>
<dbReference type="SUPFAM" id="SSF55785">
    <property type="entry name" value="PYP-like sensor domain (PAS domain)"/>
    <property type="match status" value="1"/>
</dbReference>
<dbReference type="Proteomes" id="UP000199602">
    <property type="component" value="Unassembled WGS sequence"/>
</dbReference>
<dbReference type="InterPro" id="IPR004358">
    <property type="entry name" value="Sig_transdc_His_kin-like_C"/>
</dbReference>
<keyword evidence="6" id="KW-0067">ATP-binding</keyword>
<dbReference type="Pfam" id="PF02518">
    <property type="entry name" value="HATPase_c"/>
    <property type="match status" value="1"/>
</dbReference>
<dbReference type="Gene3D" id="3.30.565.10">
    <property type="entry name" value="Histidine kinase-like ATPase, C-terminal domain"/>
    <property type="match status" value="1"/>
</dbReference>
<evidence type="ECO:0000259" key="12">
    <source>
        <dbReference type="PROSITE" id="PS50113"/>
    </source>
</evidence>
<evidence type="ECO:0000259" key="11">
    <source>
        <dbReference type="PROSITE" id="PS50110"/>
    </source>
</evidence>
<dbReference type="Gene3D" id="3.30.450.20">
    <property type="entry name" value="PAS domain"/>
    <property type="match status" value="1"/>
</dbReference>
<keyword evidence="9" id="KW-0812">Transmembrane</keyword>
<keyword evidence="9" id="KW-0472">Membrane</keyword>
<evidence type="ECO:0000256" key="3">
    <source>
        <dbReference type="ARBA" id="ARBA00022679"/>
    </source>
</evidence>
<dbReference type="Pfam" id="PF00072">
    <property type="entry name" value="Response_reg"/>
    <property type="match status" value="1"/>
</dbReference>
<keyword evidence="8" id="KW-0597">Phosphoprotein</keyword>
<dbReference type="PROSITE" id="PS50109">
    <property type="entry name" value="HIS_KIN"/>
    <property type="match status" value="1"/>
</dbReference>
<evidence type="ECO:0000256" key="1">
    <source>
        <dbReference type="ARBA" id="ARBA00000085"/>
    </source>
</evidence>
<dbReference type="InterPro" id="IPR036890">
    <property type="entry name" value="HATPase_C_sf"/>
</dbReference>